<dbReference type="Proteomes" id="UP000324585">
    <property type="component" value="Unassembled WGS sequence"/>
</dbReference>
<dbReference type="Gene3D" id="3.60.160.10">
    <property type="entry name" value="Mitochondrial biogenesis AIM24"/>
    <property type="match status" value="1"/>
</dbReference>
<dbReference type="AlphaFoldDB" id="A0A5J4YMM6"/>
<name>A0A5J4YMM6_PORPP</name>
<dbReference type="InterPro" id="IPR036983">
    <property type="entry name" value="AIM24_sf"/>
</dbReference>
<keyword evidence="3" id="KW-1185">Reference proteome</keyword>
<accession>A0A5J4YMM6</accession>
<dbReference type="Pfam" id="PF01987">
    <property type="entry name" value="AIM24"/>
    <property type="match status" value="1"/>
</dbReference>
<evidence type="ECO:0000313" key="2">
    <source>
        <dbReference type="EMBL" id="KAA8491924.1"/>
    </source>
</evidence>
<organism evidence="2 3">
    <name type="scientific">Porphyridium purpureum</name>
    <name type="common">Red alga</name>
    <name type="synonym">Porphyridium cruentum</name>
    <dbReference type="NCBI Taxonomy" id="35688"/>
    <lineage>
        <taxon>Eukaryota</taxon>
        <taxon>Rhodophyta</taxon>
        <taxon>Bangiophyceae</taxon>
        <taxon>Porphyridiales</taxon>
        <taxon>Porphyridiaceae</taxon>
        <taxon>Porphyridium</taxon>
    </lineage>
</organism>
<reference evidence="3" key="1">
    <citation type="journal article" date="2019" name="Nat. Commun.">
        <title>Expansion of phycobilisome linker gene families in mesophilic red algae.</title>
        <authorList>
            <person name="Lee J."/>
            <person name="Kim D."/>
            <person name="Bhattacharya D."/>
            <person name="Yoon H.S."/>
        </authorList>
    </citation>
    <scope>NUCLEOTIDE SEQUENCE [LARGE SCALE GENOMIC DNA]</scope>
    <source>
        <strain evidence="3">CCMP 1328</strain>
    </source>
</reference>
<proteinExistence type="predicted"/>
<dbReference type="OMA" id="IAMSGNM"/>
<dbReference type="InterPro" id="IPR016031">
    <property type="entry name" value="Trp_RNA-bd_attenuator-like_dom"/>
</dbReference>
<protein>
    <submittedName>
        <fullName evidence="2">Uncharacterized protein</fullName>
    </submittedName>
</protein>
<dbReference type="SUPFAM" id="SSF51219">
    <property type="entry name" value="TRAP-like"/>
    <property type="match status" value="1"/>
</dbReference>
<keyword evidence="1" id="KW-1133">Transmembrane helix</keyword>
<dbReference type="EMBL" id="VRMN01000011">
    <property type="protein sequence ID" value="KAA8491924.1"/>
    <property type="molecule type" value="Genomic_DNA"/>
</dbReference>
<gene>
    <name evidence="2" type="ORF">FVE85_8406</name>
</gene>
<feature type="transmembrane region" description="Helical" evidence="1">
    <location>
        <begin position="264"/>
        <end position="289"/>
    </location>
</feature>
<sequence length="319" mass="34691">MATPERASSSMGGRARWELEGGGTLGATVRARLARGVAVQCESGAIVTCSENVQLKGTIGSSWIQAALRSAFAQESFFLCECRANDDLDADVLFAPASFGDVVLHRLGETDALYFIKGAFLAADLDVQVTAELQPNLANSMLSGTGWVILRASTVRHASMPGAAHIAINASGRILRMSLGPRECRVVDNGHILAWTGSVRYEIRLATPNSLVHSFTSGEKLVCRFYGPGTLYIQTHKSSEVQLISCRSSRGDRMVQTHRHASGVLGSVASLVGLLIFAFFFVGVVYSIFWQWTSAFRTISAPGWDQWERAHWSGRRAHR</sequence>
<evidence type="ECO:0000313" key="3">
    <source>
        <dbReference type="Proteomes" id="UP000324585"/>
    </source>
</evidence>
<evidence type="ECO:0000256" key="1">
    <source>
        <dbReference type="SAM" id="Phobius"/>
    </source>
</evidence>
<keyword evidence="1" id="KW-0472">Membrane</keyword>
<dbReference type="InterPro" id="IPR002838">
    <property type="entry name" value="AIM24"/>
</dbReference>
<dbReference type="PANTHER" id="PTHR43657:SF1">
    <property type="entry name" value="ALTERED INHERITANCE OF MITOCHONDRIA PROTEIN 24, MITOCHONDRIAL"/>
    <property type="match status" value="1"/>
</dbReference>
<dbReference type="PANTHER" id="PTHR43657">
    <property type="entry name" value="TRYPTOPHAN RNA-BINDING ATTENUATOR PROTEIN-LIKE PROTEIN"/>
    <property type="match status" value="1"/>
</dbReference>
<keyword evidence="1" id="KW-0812">Transmembrane</keyword>
<comment type="caution">
    <text evidence="2">The sequence shown here is derived from an EMBL/GenBank/DDBJ whole genome shotgun (WGS) entry which is preliminary data.</text>
</comment>
<dbReference type="OrthoDB" id="1705416at2759"/>